<dbReference type="EC" id="3.1.3.-" evidence="2"/>
<gene>
    <name evidence="2" type="ORF">AAC431_06290</name>
    <name evidence="1" type="ORF">F6H94_01940</name>
</gene>
<dbReference type="SFLD" id="SFLDS00003">
    <property type="entry name" value="Haloacid_Dehalogenase"/>
    <property type="match status" value="1"/>
</dbReference>
<dbReference type="Proteomes" id="UP000327236">
    <property type="component" value="Unassembled WGS sequence"/>
</dbReference>
<dbReference type="GO" id="GO:0005829">
    <property type="term" value="C:cytosol"/>
    <property type="evidence" value="ECO:0007669"/>
    <property type="project" value="TreeGrafter"/>
</dbReference>
<dbReference type="InterPro" id="IPR036412">
    <property type="entry name" value="HAD-like_sf"/>
</dbReference>
<dbReference type="InterPro" id="IPR000150">
    <property type="entry name" value="Cof"/>
</dbReference>
<sequence>MWIIFSDIDGTLINDKLEILPRTKESILKEVKKGNLFVPVSARSPLAMQTVIKQLGIKCPLSAFNGALILNEEGVQIYSKPLPLAEAREIVKELNDLTSVTWNIYSDLSWLTQKPKTQALLAEEKIVKLCAKAIDVSEIENLKCIHKVLVMGPKNILDELLKIYSQRYSNLYLVKSKDTLLEIVASGVEKADSIKRVSDYYHVEISNTLAFGDNYNDERMLKTVGKGYLMGNAPEELKKHYPYITADYNHDGIAEVLENLEN</sequence>
<dbReference type="GO" id="GO:0016791">
    <property type="term" value="F:phosphatase activity"/>
    <property type="evidence" value="ECO:0007669"/>
    <property type="project" value="TreeGrafter"/>
</dbReference>
<organism evidence="1 3">
    <name type="scientific">Lactobacillus jensenii</name>
    <dbReference type="NCBI Taxonomy" id="109790"/>
    <lineage>
        <taxon>Bacteria</taxon>
        <taxon>Bacillati</taxon>
        <taxon>Bacillota</taxon>
        <taxon>Bacilli</taxon>
        <taxon>Lactobacillales</taxon>
        <taxon>Lactobacillaceae</taxon>
        <taxon>Lactobacillus</taxon>
    </lineage>
</organism>
<dbReference type="CDD" id="cd07516">
    <property type="entry name" value="HAD_Pase"/>
    <property type="match status" value="1"/>
</dbReference>
<keyword evidence="4" id="KW-1185">Reference proteome</keyword>
<protein>
    <submittedName>
        <fullName evidence="1">Cof-type HAD-IIB family hydrolase</fullName>
        <ecNumber evidence="2">3.1.3.-</ecNumber>
    </submittedName>
</protein>
<dbReference type="NCBIfam" id="TIGR01484">
    <property type="entry name" value="HAD-SF-IIB"/>
    <property type="match status" value="1"/>
</dbReference>
<dbReference type="SUPFAM" id="SSF56784">
    <property type="entry name" value="HAD-like"/>
    <property type="match status" value="1"/>
</dbReference>
<reference evidence="1 3" key="1">
    <citation type="submission" date="2019-09" db="EMBL/GenBank/DDBJ databases">
        <title>Draft genome sequence assemblies of isolates from the urinary tract.</title>
        <authorList>
            <person name="Mores C.R."/>
            <person name="Putonti C."/>
            <person name="Wolfe A.J."/>
        </authorList>
    </citation>
    <scope>NUCLEOTIDE SEQUENCE [LARGE SCALE GENOMIC DNA]</scope>
    <source>
        <strain evidence="1 3">UMB246</strain>
    </source>
</reference>
<dbReference type="OrthoDB" id="9814970at2"/>
<dbReference type="EMBL" id="JBBVUL010000011">
    <property type="protein sequence ID" value="MEL0565529.1"/>
    <property type="molecule type" value="Genomic_DNA"/>
</dbReference>
<dbReference type="PROSITE" id="PS01229">
    <property type="entry name" value="COF_2"/>
    <property type="match status" value="1"/>
</dbReference>
<accession>A0A5N1IG39</accession>
<evidence type="ECO:0000313" key="1">
    <source>
        <dbReference type="EMBL" id="KAA9323744.1"/>
    </source>
</evidence>
<reference evidence="2 4" key="2">
    <citation type="submission" date="2024-04" db="EMBL/GenBank/DDBJ databases">
        <title>Three lactobacilli isolated from voided urine samples from females with type 2 diabetes.</title>
        <authorList>
            <person name="Kula A."/>
            <person name="Stegman N."/>
            <person name="Putonti C."/>
        </authorList>
    </citation>
    <scope>NUCLEOTIDE SEQUENCE [LARGE SCALE GENOMIC DNA]</scope>
    <source>
        <strain evidence="2 4">1855</strain>
    </source>
</reference>
<comment type="caution">
    <text evidence="1">The sequence shown here is derived from an EMBL/GenBank/DDBJ whole genome shotgun (WGS) entry which is preliminary data.</text>
</comment>
<dbReference type="Pfam" id="PF08282">
    <property type="entry name" value="Hydrolase_3"/>
    <property type="match status" value="1"/>
</dbReference>
<dbReference type="AlphaFoldDB" id="A0A5N1IG39"/>
<keyword evidence="1" id="KW-0378">Hydrolase</keyword>
<dbReference type="Gene3D" id="3.40.50.1000">
    <property type="entry name" value="HAD superfamily/HAD-like"/>
    <property type="match status" value="1"/>
</dbReference>
<dbReference type="KEGG" id="lje:BUE77_00330"/>
<evidence type="ECO:0000313" key="4">
    <source>
        <dbReference type="Proteomes" id="UP001385848"/>
    </source>
</evidence>
<evidence type="ECO:0000313" key="3">
    <source>
        <dbReference type="Proteomes" id="UP000327236"/>
    </source>
</evidence>
<dbReference type="NCBIfam" id="TIGR00099">
    <property type="entry name" value="Cof-subfamily"/>
    <property type="match status" value="1"/>
</dbReference>
<dbReference type="Proteomes" id="UP001385848">
    <property type="component" value="Unassembled WGS sequence"/>
</dbReference>
<dbReference type="GO" id="GO:0000287">
    <property type="term" value="F:magnesium ion binding"/>
    <property type="evidence" value="ECO:0007669"/>
    <property type="project" value="TreeGrafter"/>
</dbReference>
<dbReference type="SFLD" id="SFLDG01140">
    <property type="entry name" value="C2.B:_Phosphomannomutase_and_P"/>
    <property type="match status" value="1"/>
</dbReference>
<dbReference type="GeneID" id="31742142"/>
<evidence type="ECO:0000313" key="2">
    <source>
        <dbReference type="EMBL" id="MEL0565529.1"/>
    </source>
</evidence>
<dbReference type="InterPro" id="IPR006379">
    <property type="entry name" value="HAD-SF_hydro_IIB"/>
</dbReference>
<name>A0A5N1IG39_LACJE</name>
<dbReference type="RefSeq" id="WP_006588340.1">
    <property type="nucleotide sequence ID" value="NZ_CATOUV010000001.1"/>
</dbReference>
<dbReference type="EMBL" id="VYWW01000006">
    <property type="protein sequence ID" value="KAA9323744.1"/>
    <property type="molecule type" value="Genomic_DNA"/>
</dbReference>
<dbReference type="PANTHER" id="PTHR10000">
    <property type="entry name" value="PHOSPHOSERINE PHOSPHATASE"/>
    <property type="match status" value="1"/>
</dbReference>
<dbReference type="PANTHER" id="PTHR10000:SF8">
    <property type="entry name" value="HAD SUPERFAMILY HYDROLASE-LIKE, TYPE 3"/>
    <property type="match status" value="1"/>
</dbReference>
<dbReference type="InterPro" id="IPR023214">
    <property type="entry name" value="HAD_sf"/>
</dbReference>
<dbReference type="Gene3D" id="3.30.1240.10">
    <property type="match status" value="1"/>
</dbReference>
<proteinExistence type="predicted"/>